<keyword evidence="1" id="KW-0472">Membrane</keyword>
<proteinExistence type="predicted"/>
<dbReference type="EMBL" id="JAAGLI010000272">
    <property type="protein sequence ID" value="NEA22968.1"/>
    <property type="molecule type" value="Genomic_DNA"/>
</dbReference>
<feature type="non-terminal residue" evidence="2">
    <location>
        <position position="1"/>
    </location>
</feature>
<name>A0A6L9QD42_9ACTN</name>
<dbReference type="Gene3D" id="1.20.1250.20">
    <property type="entry name" value="MFS general substrate transporter like domains"/>
    <property type="match status" value="1"/>
</dbReference>
<keyword evidence="1" id="KW-1133">Transmembrane helix</keyword>
<evidence type="ECO:0000256" key="1">
    <source>
        <dbReference type="SAM" id="Phobius"/>
    </source>
</evidence>
<feature type="transmembrane region" description="Helical" evidence="1">
    <location>
        <begin position="47"/>
        <end position="65"/>
    </location>
</feature>
<dbReference type="SUPFAM" id="SSF103473">
    <property type="entry name" value="MFS general substrate transporter"/>
    <property type="match status" value="1"/>
</dbReference>
<dbReference type="AlphaFoldDB" id="A0A6L9QD42"/>
<evidence type="ECO:0000313" key="3">
    <source>
        <dbReference type="Proteomes" id="UP000475532"/>
    </source>
</evidence>
<accession>A0A6L9QD42</accession>
<keyword evidence="1" id="KW-0812">Transmembrane</keyword>
<comment type="caution">
    <text evidence="2">The sequence shown here is derived from an EMBL/GenBank/DDBJ whole genome shotgun (WGS) entry which is preliminary data.</text>
</comment>
<dbReference type="Proteomes" id="UP000475532">
    <property type="component" value="Unassembled WGS sequence"/>
</dbReference>
<evidence type="ECO:0000313" key="2">
    <source>
        <dbReference type="EMBL" id="NEA22968.1"/>
    </source>
</evidence>
<reference evidence="2 3" key="1">
    <citation type="submission" date="2020-01" db="EMBL/GenBank/DDBJ databases">
        <title>Insect and environment-associated Actinomycetes.</title>
        <authorList>
            <person name="Currrie C."/>
            <person name="Chevrette M."/>
            <person name="Carlson C."/>
            <person name="Stubbendieck R."/>
            <person name="Wendt-Pienkowski E."/>
        </authorList>
    </citation>
    <scope>NUCLEOTIDE SEQUENCE [LARGE SCALE GENOMIC DNA]</scope>
    <source>
        <strain evidence="2 3">SID10258</strain>
    </source>
</reference>
<gene>
    <name evidence="2" type="ORF">G3I70_10760</name>
</gene>
<sequence>NASLAMMYERAPASAYGTVSALWNIGYDGGMGVGGAAFGVAAAHSGFPAAFALTAVVILLALPLARRS</sequence>
<organism evidence="2 3">
    <name type="scientific">Actinomadura bangladeshensis</name>
    <dbReference type="NCBI Taxonomy" id="453573"/>
    <lineage>
        <taxon>Bacteria</taxon>
        <taxon>Bacillati</taxon>
        <taxon>Actinomycetota</taxon>
        <taxon>Actinomycetes</taxon>
        <taxon>Streptosporangiales</taxon>
        <taxon>Thermomonosporaceae</taxon>
        <taxon>Actinomadura</taxon>
    </lineage>
</organism>
<dbReference type="InterPro" id="IPR036259">
    <property type="entry name" value="MFS_trans_sf"/>
</dbReference>
<protein>
    <submittedName>
        <fullName evidence="2">MFS transporter</fullName>
    </submittedName>
</protein>